<proteinExistence type="predicted"/>
<reference evidence="3 4" key="1">
    <citation type="submission" date="2018-05" db="EMBL/GenBank/DDBJ databases">
        <title>Draft genome sequence of Scytalidium lignicola DSM 105466, a ubiquitous saprotrophic fungus.</title>
        <authorList>
            <person name="Buettner E."/>
            <person name="Gebauer A.M."/>
            <person name="Hofrichter M."/>
            <person name="Liers C."/>
            <person name="Kellner H."/>
        </authorList>
    </citation>
    <scope>NUCLEOTIDE SEQUENCE [LARGE SCALE GENOMIC DNA]</scope>
    <source>
        <strain evidence="3 4">DSM 105466</strain>
    </source>
</reference>
<dbReference type="Proteomes" id="UP000258309">
    <property type="component" value="Unassembled WGS sequence"/>
</dbReference>
<evidence type="ECO:0000259" key="2">
    <source>
        <dbReference type="Pfam" id="PF22740"/>
    </source>
</evidence>
<dbReference type="AlphaFoldDB" id="A0A3E2HPG0"/>
<evidence type="ECO:0000313" key="4">
    <source>
        <dbReference type="Proteomes" id="UP000258309"/>
    </source>
</evidence>
<evidence type="ECO:0000256" key="1">
    <source>
        <dbReference type="SAM" id="MobiDB-lite"/>
    </source>
</evidence>
<dbReference type="EMBL" id="NCSJ02000012">
    <property type="protein sequence ID" value="RFU35112.1"/>
    <property type="molecule type" value="Genomic_DNA"/>
</dbReference>
<sequence length="211" mass="24307">MSYQKMCVESDNLEISEDRFPLNPLQSHVQSTDIPTLVLISHSHSPPLLPPPQLKFDLRSLPNPPKHIRDAYTGVSSRLQEWLKNDPRFISKRDSIRHEIEGIMARDMDMHTQLKSGDDDLTDKNNATSKTPNTKPSELSPPTEPEVRVGIFCAMGKHRSVAMVEELAAMTWPGWQLKVIHRDLMKRRGISRKTMRDNKRSEFVNHDDEYQ</sequence>
<feature type="non-terminal residue" evidence="3">
    <location>
        <position position="211"/>
    </location>
</feature>
<feature type="domain" description="RapZ C-terminal" evidence="2">
    <location>
        <begin position="144"/>
        <end position="184"/>
    </location>
</feature>
<organism evidence="3 4">
    <name type="scientific">Scytalidium lignicola</name>
    <name type="common">Hyphomycete</name>
    <dbReference type="NCBI Taxonomy" id="5539"/>
    <lineage>
        <taxon>Eukaryota</taxon>
        <taxon>Fungi</taxon>
        <taxon>Dikarya</taxon>
        <taxon>Ascomycota</taxon>
        <taxon>Pezizomycotina</taxon>
        <taxon>Leotiomycetes</taxon>
        <taxon>Leotiomycetes incertae sedis</taxon>
        <taxon>Scytalidium</taxon>
    </lineage>
</organism>
<feature type="compositionally biased region" description="Polar residues" evidence="1">
    <location>
        <begin position="124"/>
        <end position="137"/>
    </location>
</feature>
<evidence type="ECO:0000313" key="3">
    <source>
        <dbReference type="EMBL" id="RFU35112.1"/>
    </source>
</evidence>
<feature type="region of interest" description="Disordered" evidence="1">
    <location>
        <begin position="113"/>
        <end position="145"/>
    </location>
</feature>
<dbReference type="OrthoDB" id="10267139at2759"/>
<keyword evidence="4" id="KW-1185">Reference proteome</keyword>
<dbReference type="InterPro" id="IPR053931">
    <property type="entry name" value="RapZ_C"/>
</dbReference>
<feature type="non-terminal residue" evidence="3">
    <location>
        <position position="1"/>
    </location>
</feature>
<comment type="caution">
    <text evidence="3">The sequence shown here is derived from an EMBL/GenBank/DDBJ whole genome shotgun (WGS) entry which is preliminary data.</text>
</comment>
<dbReference type="OMA" id="HRSASMV"/>
<protein>
    <recommendedName>
        <fullName evidence="2">RapZ C-terminal domain-containing protein</fullName>
    </recommendedName>
</protein>
<accession>A0A3E2HPG0</accession>
<dbReference type="STRING" id="5539.A0A3E2HPG0"/>
<dbReference type="Pfam" id="PF22740">
    <property type="entry name" value="PapZ_C"/>
    <property type="match status" value="1"/>
</dbReference>
<gene>
    <name evidence="3" type="ORF">B7463_g1246</name>
</gene>
<name>A0A3E2HPG0_SCYLI</name>